<gene>
    <name evidence="12" type="ORF">EZI54_19630</name>
</gene>
<feature type="domain" description="Sulfatase N-terminal" evidence="10">
    <location>
        <begin position="224"/>
        <end position="510"/>
    </location>
</feature>
<sequence>MTKFRLILLVSAFLMLVGNQQFFTNITRVYPLDWSTLPFLASIAVVFTAALVLLLSLVCFGRSTRPILIVLLMLSSFAAYFMDSYNVVIDADMLSNVVHTNVDEASDLFSWRLVAYVLLIGVLPSVFVWRVRIEPVPFRKDLLSSAKMFGGSLALAAVLIVSLGSYYASFFREHKILRYYANPTFYIYSTIKFAGRYIDSAPKAFATIGNDAHIPPEDNDRELVIMVVGETARADHFSLNGYERDTNPRLEKENGLVNFSNFWSCGTSTQVSVPCMFSDLTRDDYSEDDAENTSNALDLLAKSGANVLWLDNNSSSKGVADRVEYHSYKSSDLNPECDEEECRDTGMLTGLDDYIRNHPKGDIFIVLHQMGNHGPAYYKRYPKEFERYTPVCRTSQLEECSEEEIINAYDNAILYTDYFLDRVIDVLKRHTPEFETAMFYLSDHGESLGEYDVYLHGLPYMIAPDEQKHIPALMWFGSSYDGVDVSELRKHKDDRFSQDNVFHTLLGLLEVHTNIYEPKMDILHSSRVPDEWEEHDASSVASQPESSGQNGSTN</sequence>
<dbReference type="EMBL" id="SJDL01000040">
    <property type="protein sequence ID" value="TBW49528.1"/>
    <property type="molecule type" value="Genomic_DNA"/>
</dbReference>
<evidence type="ECO:0000256" key="6">
    <source>
        <dbReference type="ARBA" id="ARBA00022989"/>
    </source>
</evidence>
<keyword evidence="2" id="KW-1003">Cell membrane</keyword>
<evidence type="ECO:0000259" key="10">
    <source>
        <dbReference type="Pfam" id="PF00884"/>
    </source>
</evidence>
<dbReference type="Pfam" id="PF08019">
    <property type="entry name" value="EptA_B_N"/>
    <property type="match status" value="1"/>
</dbReference>
<evidence type="ECO:0000256" key="2">
    <source>
        <dbReference type="ARBA" id="ARBA00022475"/>
    </source>
</evidence>
<keyword evidence="3" id="KW-0997">Cell inner membrane</keyword>
<feature type="region of interest" description="Disordered" evidence="8">
    <location>
        <begin position="528"/>
        <end position="554"/>
    </location>
</feature>
<dbReference type="NCBIfam" id="NF028537">
    <property type="entry name" value="P_eth_NH2_trans"/>
    <property type="match status" value="1"/>
</dbReference>
<evidence type="ECO:0000256" key="4">
    <source>
        <dbReference type="ARBA" id="ARBA00022679"/>
    </source>
</evidence>
<organism evidence="12 13">
    <name type="scientific">Marinobacter halodurans</name>
    <dbReference type="NCBI Taxonomy" id="2528979"/>
    <lineage>
        <taxon>Bacteria</taxon>
        <taxon>Pseudomonadati</taxon>
        <taxon>Pseudomonadota</taxon>
        <taxon>Gammaproteobacteria</taxon>
        <taxon>Pseudomonadales</taxon>
        <taxon>Marinobacteraceae</taxon>
        <taxon>Marinobacter</taxon>
    </lineage>
</organism>
<dbReference type="CDD" id="cd16017">
    <property type="entry name" value="LptA"/>
    <property type="match status" value="1"/>
</dbReference>
<evidence type="ECO:0000256" key="1">
    <source>
        <dbReference type="ARBA" id="ARBA00004429"/>
    </source>
</evidence>
<dbReference type="PANTHER" id="PTHR30443:SF0">
    <property type="entry name" value="PHOSPHOETHANOLAMINE TRANSFERASE EPTA"/>
    <property type="match status" value="1"/>
</dbReference>
<comment type="subcellular location">
    <subcellularLocation>
        <location evidence="1">Cell inner membrane</location>
        <topology evidence="1">Multi-pass membrane protein</topology>
    </subcellularLocation>
</comment>
<dbReference type="GO" id="GO:0016740">
    <property type="term" value="F:transferase activity"/>
    <property type="evidence" value="ECO:0007669"/>
    <property type="project" value="UniProtKB-KW"/>
</dbReference>
<dbReference type="InterPro" id="IPR012549">
    <property type="entry name" value="EptA-like_N"/>
</dbReference>
<evidence type="ECO:0000256" key="8">
    <source>
        <dbReference type="SAM" id="MobiDB-lite"/>
    </source>
</evidence>
<evidence type="ECO:0000256" key="7">
    <source>
        <dbReference type="ARBA" id="ARBA00023136"/>
    </source>
</evidence>
<feature type="transmembrane region" description="Helical" evidence="9">
    <location>
        <begin position="109"/>
        <end position="129"/>
    </location>
</feature>
<feature type="compositionally biased region" description="Polar residues" evidence="8">
    <location>
        <begin position="539"/>
        <end position="554"/>
    </location>
</feature>
<dbReference type="SUPFAM" id="SSF53649">
    <property type="entry name" value="Alkaline phosphatase-like"/>
    <property type="match status" value="1"/>
</dbReference>
<keyword evidence="6 9" id="KW-1133">Transmembrane helix</keyword>
<accession>A0ABY1ZFM7</accession>
<feature type="transmembrane region" description="Helical" evidence="9">
    <location>
        <begin position="149"/>
        <end position="168"/>
    </location>
</feature>
<evidence type="ECO:0000313" key="12">
    <source>
        <dbReference type="EMBL" id="TBW49528.1"/>
    </source>
</evidence>
<name>A0ABY1ZFM7_9GAMM</name>
<evidence type="ECO:0000313" key="13">
    <source>
        <dbReference type="Proteomes" id="UP000313645"/>
    </source>
</evidence>
<keyword evidence="4 12" id="KW-0808">Transferase</keyword>
<proteinExistence type="predicted"/>
<dbReference type="InterPro" id="IPR000917">
    <property type="entry name" value="Sulfatase_N"/>
</dbReference>
<dbReference type="PANTHER" id="PTHR30443">
    <property type="entry name" value="INNER MEMBRANE PROTEIN"/>
    <property type="match status" value="1"/>
</dbReference>
<evidence type="ECO:0000259" key="11">
    <source>
        <dbReference type="Pfam" id="PF08019"/>
    </source>
</evidence>
<dbReference type="InterPro" id="IPR017850">
    <property type="entry name" value="Alkaline_phosphatase_core_sf"/>
</dbReference>
<feature type="domain" description="Phosphoethanolamine transferase N-terminal" evidence="11">
    <location>
        <begin position="48"/>
        <end position="194"/>
    </location>
</feature>
<reference evidence="12 13" key="1">
    <citation type="submission" date="2019-02" db="EMBL/GenBank/DDBJ databases">
        <title>Marinobacter halodurans sp. nov., a marine bacterium isolated from sea tidal flat.</title>
        <authorList>
            <person name="Yoo Y."/>
            <person name="Lee D.W."/>
            <person name="Kim B.S."/>
            <person name="Kim J.-J."/>
        </authorList>
    </citation>
    <scope>NUCLEOTIDE SEQUENCE [LARGE SCALE GENOMIC DNA]</scope>
    <source>
        <strain evidence="12 13">YJ-S3-2</strain>
    </source>
</reference>
<dbReference type="InterPro" id="IPR040423">
    <property type="entry name" value="PEA_transferase"/>
</dbReference>
<evidence type="ECO:0000256" key="5">
    <source>
        <dbReference type="ARBA" id="ARBA00022692"/>
    </source>
</evidence>
<protein>
    <submittedName>
        <fullName evidence="12">Phosphoethanolamine--lipid A transferase</fullName>
    </submittedName>
</protein>
<dbReference type="Pfam" id="PF00884">
    <property type="entry name" value="Sulfatase"/>
    <property type="match status" value="1"/>
</dbReference>
<feature type="transmembrane region" description="Helical" evidence="9">
    <location>
        <begin position="67"/>
        <end position="89"/>
    </location>
</feature>
<dbReference type="Proteomes" id="UP000313645">
    <property type="component" value="Unassembled WGS sequence"/>
</dbReference>
<dbReference type="Gene3D" id="3.40.720.10">
    <property type="entry name" value="Alkaline Phosphatase, subunit A"/>
    <property type="match status" value="1"/>
</dbReference>
<dbReference type="RefSeq" id="WP_131483579.1">
    <property type="nucleotide sequence ID" value="NZ_SJDL01000040.1"/>
</dbReference>
<dbReference type="InterPro" id="IPR058130">
    <property type="entry name" value="PEA_transf_C"/>
</dbReference>
<evidence type="ECO:0000256" key="9">
    <source>
        <dbReference type="SAM" id="Phobius"/>
    </source>
</evidence>
<comment type="caution">
    <text evidence="12">The sequence shown here is derived from an EMBL/GenBank/DDBJ whole genome shotgun (WGS) entry which is preliminary data.</text>
</comment>
<keyword evidence="13" id="KW-1185">Reference proteome</keyword>
<keyword evidence="7 9" id="KW-0472">Membrane</keyword>
<keyword evidence="5 9" id="KW-0812">Transmembrane</keyword>
<evidence type="ECO:0000256" key="3">
    <source>
        <dbReference type="ARBA" id="ARBA00022519"/>
    </source>
</evidence>
<feature type="transmembrane region" description="Helical" evidence="9">
    <location>
        <begin position="36"/>
        <end position="60"/>
    </location>
</feature>